<dbReference type="SUPFAM" id="SSF55729">
    <property type="entry name" value="Acyl-CoA N-acyltransferases (Nat)"/>
    <property type="match status" value="1"/>
</dbReference>
<name>A0A9E7A3Q1_9FLAO</name>
<dbReference type="InterPro" id="IPR016181">
    <property type="entry name" value="Acyl_CoA_acyltransferase"/>
</dbReference>
<evidence type="ECO:0000313" key="7">
    <source>
        <dbReference type="Proteomes" id="UP000831290"/>
    </source>
</evidence>
<dbReference type="EMBL" id="CP094358">
    <property type="protein sequence ID" value="UOB19311.1"/>
    <property type="molecule type" value="Genomic_DNA"/>
</dbReference>
<evidence type="ECO:0000256" key="1">
    <source>
        <dbReference type="ARBA" id="ARBA00022679"/>
    </source>
</evidence>
<sequence>MIIRNALEEDIPHILNIINEAIINTTSVYDYAPRTLQTQTEWFNKKINDNMPVVVGEIDGKVIAFGSYGIFRPWEGYRFSVEHSVYVDKNHRGKGLGKKLLKQLIEKAKLQGYHTMIAGIDATNLASISLHEKFGFKEAGRFKEVGHKFNTWLDLVFMQLML</sequence>
<keyword evidence="7" id="KW-1185">Reference proteome</keyword>
<gene>
    <name evidence="6" type="ORF">MQE35_08430</name>
</gene>
<dbReference type="PANTHER" id="PTHR43072">
    <property type="entry name" value="N-ACETYLTRANSFERASE"/>
    <property type="match status" value="1"/>
</dbReference>
<comment type="catalytic activity">
    <reaction evidence="3">
        <text>L-methionine sulfoximine + acetyl-CoA = N-acetyl-L-methionine sulfoximine + CoA + H(+)</text>
        <dbReference type="Rhea" id="RHEA:47660"/>
        <dbReference type="ChEBI" id="CHEBI:15378"/>
        <dbReference type="ChEBI" id="CHEBI:57287"/>
        <dbReference type="ChEBI" id="CHEBI:57288"/>
        <dbReference type="ChEBI" id="CHEBI:87826"/>
        <dbReference type="ChEBI" id="CHEBI:87827"/>
    </reaction>
</comment>
<evidence type="ECO:0000256" key="3">
    <source>
        <dbReference type="ARBA" id="ARBA00050603"/>
    </source>
</evidence>
<organism evidence="6 7">
    <name type="scientific">Abyssalbus ytuae</name>
    <dbReference type="NCBI Taxonomy" id="2926907"/>
    <lineage>
        <taxon>Bacteria</taxon>
        <taxon>Pseudomonadati</taxon>
        <taxon>Bacteroidota</taxon>
        <taxon>Flavobacteriia</taxon>
        <taxon>Flavobacteriales</taxon>
        <taxon>Flavobacteriaceae</taxon>
        <taxon>Abyssalbus</taxon>
    </lineage>
</organism>
<feature type="domain" description="N-acetyltransferase" evidence="5">
    <location>
        <begin position="1"/>
        <end position="162"/>
    </location>
</feature>
<evidence type="ECO:0000259" key="5">
    <source>
        <dbReference type="PROSITE" id="PS51186"/>
    </source>
</evidence>
<keyword evidence="2" id="KW-0012">Acyltransferase</keyword>
<keyword evidence="1" id="KW-0808">Transferase</keyword>
<dbReference type="Gene3D" id="3.40.630.30">
    <property type="match status" value="1"/>
</dbReference>
<dbReference type="PANTHER" id="PTHR43072:SF23">
    <property type="entry name" value="UPF0039 PROTEIN C11D3.02C"/>
    <property type="match status" value="1"/>
</dbReference>
<evidence type="ECO:0000256" key="2">
    <source>
        <dbReference type="ARBA" id="ARBA00023315"/>
    </source>
</evidence>
<dbReference type="Proteomes" id="UP000831290">
    <property type="component" value="Chromosome"/>
</dbReference>
<dbReference type="Pfam" id="PF00583">
    <property type="entry name" value="Acetyltransf_1"/>
    <property type="match status" value="1"/>
</dbReference>
<evidence type="ECO:0000256" key="4">
    <source>
        <dbReference type="ARBA" id="ARBA00051334"/>
    </source>
</evidence>
<dbReference type="PROSITE" id="PS51186">
    <property type="entry name" value="GNAT"/>
    <property type="match status" value="1"/>
</dbReference>
<dbReference type="KEGG" id="fbm:MQE35_08430"/>
<dbReference type="FunFam" id="3.40.630.30:FF:000026">
    <property type="entry name" value="Phosphinothricin acetyltransferase"/>
    <property type="match status" value="1"/>
</dbReference>
<reference evidence="6" key="1">
    <citation type="submission" date="2022-03" db="EMBL/GenBank/DDBJ databases">
        <title>Description of Abyssus ytuae gen. nov., sp. nov., a novel member of the family Flavobacteriaceae isolated from the sediment of Mariana Trench.</title>
        <authorList>
            <person name="Zhang J."/>
            <person name="Xu X."/>
        </authorList>
    </citation>
    <scope>NUCLEOTIDE SEQUENCE</scope>
    <source>
        <strain evidence="6">MT3330</strain>
    </source>
</reference>
<dbReference type="InterPro" id="IPR000182">
    <property type="entry name" value="GNAT_dom"/>
</dbReference>
<dbReference type="GO" id="GO:0016747">
    <property type="term" value="F:acyltransferase activity, transferring groups other than amino-acyl groups"/>
    <property type="evidence" value="ECO:0007669"/>
    <property type="project" value="InterPro"/>
</dbReference>
<dbReference type="RefSeq" id="WP_255845927.1">
    <property type="nucleotide sequence ID" value="NZ_CP094358.1"/>
</dbReference>
<dbReference type="AlphaFoldDB" id="A0A9E7A3Q1"/>
<accession>A0A9E7A3Q1</accession>
<comment type="catalytic activity">
    <reaction evidence="4">
        <text>L-methionine sulfone + acetyl-CoA = N-acetyl-L-methionine sulfone + CoA + H(+)</text>
        <dbReference type="Rhea" id="RHEA:47656"/>
        <dbReference type="ChEBI" id="CHEBI:15378"/>
        <dbReference type="ChEBI" id="CHEBI:57287"/>
        <dbReference type="ChEBI" id="CHEBI:57288"/>
        <dbReference type="ChEBI" id="CHEBI:87824"/>
        <dbReference type="ChEBI" id="CHEBI:87825"/>
    </reaction>
</comment>
<protein>
    <submittedName>
        <fullName evidence="6">N-acetyltransferase family protein</fullName>
    </submittedName>
</protein>
<proteinExistence type="predicted"/>
<evidence type="ECO:0000313" key="6">
    <source>
        <dbReference type="EMBL" id="UOB19311.1"/>
    </source>
</evidence>